<dbReference type="InterPro" id="IPR011009">
    <property type="entry name" value="Kinase-like_dom_sf"/>
</dbReference>
<dbReference type="SUPFAM" id="SSF56112">
    <property type="entry name" value="Protein kinase-like (PK-like)"/>
    <property type="match status" value="1"/>
</dbReference>
<comment type="caution">
    <text evidence="7">The sequence shown here is derived from an EMBL/GenBank/DDBJ whole genome shotgun (WGS) entry which is preliminary data.</text>
</comment>
<proteinExistence type="predicted"/>
<dbReference type="InterPro" id="IPR057929">
    <property type="entry name" value="RamC_N"/>
</dbReference>
<keyword evidence="8" id="KW-1185">Reference proteome</keyword>
<dbReference type="SMART" id="SM00220">
    <property type="entry name" value="S_TKc"/>
    <property type="match status" value="1"/>
</dbReference>
<evidence type="ECO:0000259" key="6">
    <source>
        <dbReference type="PROSITE" id="PS50011"/>
    </source>
</evidence>
<feature type="domain" description="Protein kinase" evidence="6">
    <location>
        <begin position="228"/>
        <end position="515"/>
    </location>
</feature>
<dbReference type="GO" id="GO:0016301">
    <property type="term" value="F:kinase activity"/>
    <property type="evidence" value="ECO:0007669"/>
    <property type="project" value="UniProtKB-KW"/>
</dbReference>
<dbReference type="InterPro" id="IPR058053">
    <property type="entry name" value="RamC_C"/>
</dbReference>
<protein>
    <submittedName>
        <fullName evidence="7">Ser Thr protein kinase</fullName>
    </submittedName>
</protein>
<keyword evidence="5" id="KW-0067">ATP-binding</keyword>
<organism evidence="7 8">
    <name type="scientific">Lactobacillus intestinalis DSM 6629</name>
    <dbReference type="NCBI Taxonomy" id="1423761"/>
    <lineage>
        <taxon>Bacteria</taxon>
        <taxon>Bacillati</taxon>
        <taxon>Bacillota</taxon>
        <taxon>Bacilli</taxon>
        <taxon>Lactobacillales</taxon>
        <taxon>Lactobacillaceae</taxon>
        <taxon>Lactobacillus</taxon>
    </lineage>
</organism>
<evidence type="ECO:0000256" key="3">
    <source>
        <dbReference type="ARBA" id="ARBA00022741"/>
    </source>
</evidence>
<evidence type="ECO:0000256" key="1">
    <source>
        <dbReference type="ARBA" id="ARBA00022527"/>
    </source>
</evidence>
<evidence type="ECO:0000313" key="7">
    <source>
        <dbReference type="EMBL" id="KRM34533.1"/>
    </source>
</evidence>
<keyword evidence="3" id="KW-0547">Nucleotide-binding</keyword>
<evidence type="ECO:0000256" key="5">
    <source>
        <dbReference type="ARBA" id="ARBA00022840"/>
    </source>
</evidence>
<keyword evidence="2" id="KW-0808">Transferase</keyword>
<dbReference type="NCBIfam" id="NF038151">
    <property type="entry name" value="lanthi_synth_III"/>
    <property type="match status" value="1"/>
</dbReference>
<accession>A0ABR5PT48</accession>
<dbReference type="Gene3D" id="1.50.10.20">
    <property type="match status" value="1"/>
</dbReference>
<dbReference type="Proteomes" id="UP000051735">
    <property type="component" value="Unassembled WGS sequence"/>
</dbReference>
<sequence>MLEEQVMYLNAARNKNSLFYTNKLEIKKSYFVVKEKVNSQWVNENTEYWHYMIYQSHNLPTQGWKIHLSATIHQAQEMLDIVAPWLIRERVSFKFVSSLEQLVYSNSKYADRSESGKFITIYPRNNDEFEYLLQMLKKLTMHFDLGPYILSDQNWQESNVYFRYGGFKPIYIVSKDGKKIPAIYDSNGKKHEDKRLPYYQKPNFVSDPPFFKKNVFPDSRTFLPLSKYKVRSALHFSNAGGVYLALKDDKKVVLKEGRQHAGLDANQKDGFTRVKNEAIILKKLRDISAVVNCYADFTSWRHHFLVEEYIEGRSLEELLPTDFPFILEDAKKRNKYKVKVKDILQQLKRIIEEIHSHGIAIGDLSLSNILITDEGVVRLIDFENAGLIDQKYIPGLTTAGFVSTGVKTFGEADNFALMRIAYYLFLPIIPVADIAPNIIAKHREWISDYFGKDVVSFLRNFDINVDEQEPIFFKNFMTIPSKDLNRPTVNYFKSGLTKGILNHLNFNKLALVPGLVDKNDDPINLLNLSTGAAGVLWGIDDKDDQSLNKWIKENQDNIIDISRKTNVLGLFNGIGGLAQVLEKLNYNDLADQLLDLISKKVDLTIEDNSLATGLSGIAFILRNRYPEITKKITDLLLSRWESVNFSDFEDEDVGLLTGWGGVSYLFWRLGENKKAEEIITYILQKHSEGEINLVVTDKSRGFERLIPYLENGTFGLALLMHKYMREDNLFKQKYQPSFEKLKKTCFTYCTYMETLMSGYSGVIPLANALAMDGDSTMLNYSLEALNQYLVSNDNEILLPGKYGYKLSLNFSYGSAGLLTLLRSLDQSDEFNWLPLE</sequence>
<reference evidence="7 8" key="1">
    <citation type="journal article" date="2015" name="Genome Announc.">
        <title>Expanding the biotechnology potential of lactobacilli through comparative genomics of 213 strains and associated genera.</title>
        <authorList>
            <person name="Sun Z."/>
            <person name="Harris H.M."/>
            <person name="McCann A."/>
            <person name="Guo C."/>
            <person name="Argimon S."/>
            <person name="Zhang W."/>
            <person name="Yang X."/>
            <person name="Jeffery I.B."/>
            <person name="Cooney J.C."/>
            <person name="Kagawa T.F."/>
            <person name="Liu W."/>
            <person name="Song Y."/>
            <person name="Salvetti E."/>
            <person name="Wrobel A."/>
            <person name="Rasinkangas P."/>
            <person name="Parkhill J."/>
            <person name="Rea M.C."/>
            <person name="O'Sullivan O."/>
            <person name="Ritari J."/>
            <person name="Douillard F.P."/>
            <person name="Paul Ross R."/>
            <person name="Yang R."/>
            <person name="Briner A.E."/>
            <person name="Felis G.E."/>
            <person name="de Vos W.M."/>
            <person name="Barrangou R."/>
            <person name="Klaenhammer T.R."/>
            <person name="Caufield P.W."/>
            <person name="Cui Y."/>
            <person name="Zhang H."/>
            <person name="O'Toole P.W."/>
        </authorList>
    </citation>
    <scope>NUCLEOTIDE SEQUENCE [LARGE SCALE GENOMIC DNA]</scope>
    <source>
        <strain evidence="7 8">DSM 6629</strain>
    </source>
</reference>
<evidence type="ECO:0000313" key="8">
    <source>
        <dbReference type="Proteomes" id="UP000051735"/>
    </source>
</evidence>
<dbReference type="Pfam" id="PF00069">
    <property type="entry name" value="Pkinase"/>
    <property type="match status" value="1"/>
</dbReference>
<dbReference type="GeneID" id="75117341"/>
<dbReference type="PANTHER" id="PTHR24351">
    <property type="entry name" value="RIBOSOMAL PROTEIN S6 KINASE"/>
    <property type="match status" value="1"/>
</dbReference>
<keyword evidence="4 7" id="KW-0418">Kinase</keyword>
<dbReference type="RefSeq" id="WP_057809001.1">
    <property type="nucleotide sequence ID" value="NZ_AZGN01000003.1"/>
</dbReference>
<dbReference type="SUPFAM" id="SSF158745">
    <property type="entry name" value="LanC-like"/>
    <property type="match status" value="1"/>
</dbReference>
<dbReference type="PROSITE" id="PS50011">
    <property type="entry name" value="PROTEIN_KINASE_DOM"/>
    <property type="match status" value="1"/>
</dbReference>
<evidence type="ECO:0000256" key="4">
    <source>
        <dbReference type="ARBA" id="ARBA00022777"/>
    </source>
</evidence>
<dbReference type="InterPro" id="IPR038498">
    <property type="entry name" value="OspF/SpvC_sf"/>
</dbReference>
<evidence type="ECO:0000256" key="2">
    <source>
        <dbReference type="ARBA" id="ARBA00022679"/>
    </source>
</evidence>
<dbReference type="InterPro" id="IPR000719">
    <property type="entry name" value="Prot_kinase_dom"/>
</dbReference>
<dbReference type="Gene3D" id="1.10.510.10">
    <property type="entry name" value="Transferase(Phosphotransferase) domain 1"/>
    <property type="match status" value="1"/>
</dbReference>
<dbReference type="Gene3D" id="3.30.2430.10">
    <property type="entry name" value="phosphothreonine lyase"/>
    <property type="match status" value="1"/>
</dbReference>
<dbReference type="InterPro" id="IPR053524">
    <property type="entry name" value="Aerial_hyphae_peptide-synth"/>
</dbReference>
<dbReference type="Pfam" id="PF25816">
    <property type="entry name" value="RamC_N"/>
    <property type="match status" value="1"/>
</dbReference>
<name>A0ABR5PT48_9LACO</name>
<keyword evidence="1" id="KW-0723">Serine/threonine-protein kinase</keyword>
<dbReference type="CDD" id="cd04791">
    <property type="entry name" value="LanC_SerThrkinase"/>
    <property type="match status" value="1"/>
</dbReference>
<dbReference type="EMBL" id="AZGN01000003">
    <property type="protein sequence ID" value="KRM34533.1"/>
    <property type="molecule type" value="Genomic_DNA"/>
</dbReference>
<gene>
    <name evidence="7" type="ORF">FC44_GL001245</name>
</gene>